<evidence type="ECO:0000256" key="6">
    <source>
        <dbReference type="ARBA" id="ARBA00022989"/>
    </source>
</evidence>
<evidence type="ECO:0000256" key="1">
    <source>
        <dbReference type="ARBA" id="ARBA00004651"/>
    </source>
</evidence>
<feature type="transmembrane region" description="Helical" evidence="8">
    <location>
        <begin position="309"/>
        <end position="328"/>
    </location>
</feature>
<feature type="transmembrane region" description="Helical" evidence="8">
    <location>
        <begin position="12"/>
        <end position="32"/>
    </location>
</feature>
<dbReference type="PATRIC" id="fig|229921.5.peg.970"/>
<dbReference type="STRING" id="229921.ADN01_14845"/>
<evidence type="ECO:0000256" key="4">
    <source>
        <dbReference type="ARBA" id="ARBA00022475"/>
    </source>
</evidence>
<keyword evidence="3" id="KW-0813">Transport</keyword>
<comment type="subcellular location">
    <subcellularLocation>
        <location evidence="1">Cell membrane</location>
        <topology evidence="1">Multi-pass membrane protein</topology>
    </subcellularLocation>
</comment>
<evidence type="ECO:0000256" key="5">
    <source>
        <dbReference type="ARBA" id="ARBA00022692"/>
    </source>
</evidence>
<dbReference type="GO" id="GO:0033214">
    <property type="term" value="P:siderophore-iron import into cell"/>
    <property type="evidence" value="ECO:0007669"/>
    <property type="project" value="TreeGrafter"/>
</dbReference>
<evidence type="ECO:0000256" key="8">
    <source>
        <dbReference type="SAM" id="Phobius"/>
    </source>
</evidence>
<evidence type="ECO:0000256" key="3">
    <source>
        <dbReference type="ARBA" id="ARBA00022448"/>
    </source>
</evidence>
<keyword evidence="4" id="KW-1003">Cell membrane</keyword>
<dbReference type="Gene3D" id="1.10.3470.10">
    <property type="entry name" value="ABC transporter involved in vitamin B12 uptake, BtuC"/>
    <property type="match status" value="1"/>
</dbReference>
<accession>A0A0P6Y9Q3</accession>
<dbReference type="InterPro" id="IPR037294">
    <property type="entry name" value="ABC_BtuC-like"/>
</dbReference>
<dbReference type="Pfam" id="PF01032">
    <property type="entry name" value="FecCD"/>
    <property type="match status" value="1"/>
</dbReference>
<dbReference type="AlphaFoldDB" id="A0A0P6Y9Q3"/>
<evidence type="ECO:0000313" key="10">
    <source>
        <dbReference type="Proteomes" id="UP000050501"/>
    </source>
</evidence>
<feature type="transmembrane region" description="Helical" evidence="8">
    <location>
        <begin position="118"/>
        <end position="138"/>
    </location>
</feature>
<name>A0A0P6Y9Q3_9CHLR</name>
<dbReference type="GO" id="GO:0005886">
    <property type="term" value="C:plasma membrane"/>
    <property type="evidence" value="ECO:0007669"/>
    <property type="project" value="UniProtKB-SubCell"/>
</dbReference>
<comment type="similarity">
    <text evidence="2">Belongs to the binding-protein-dependent transport system permease family. FecCD subfamily.</text>
</comment>
<keyword evidence="7 8" id="KW-0472">Membrane</keyword>
<protein>
    <submittedName>
        <fullName evidence="9">ABC transporter permease</fullName>
    </submittedName>
</protein>
<dbReference type="InterPro" id="IPR000522">
    <property type="entry name" value="ABC_transptr_permease_BtuC"/>
</dbReference>
<proteinExistence type="inferred from homology"/>
<evidence type="ECO:0000256" key="7">
    <source>
        <dbReference type="ARBA" id="ARBA00023136"/>
    </source>
</evidence>
<gene>
    <name evidence="9" type="ORF">ADN01_14845</name>
</gene>
<feature type="transmembrane region" description="Helical" evidence="8">
    <location>
        <begin position="64"/>
        <end position="85"/>
    </location>
</feature>
<dbReference type="CDD" id="cd06550">
    <property type="entry name" value="TM_ABC_iron-siderophores_like"/>
    <property type="match status" value="1"/>
</dbReference>
<sequence>MQELALRKLTRRWILLILGVTLVGIFIFSLLWGRYPGLGFISWQRVNQDELAKLLIFNVRLPRLITALLLGAVLSAGGIVFQMLFGNPLVEPGFLGVSQGAAFGAALCIVFLGGSAVLLQGSAAVFALAGLALSYLLARRIRYGGWVLRLVLSGIAVSALFSAGLGILKYLADPLRQLPEITFWLLGGLSSITWKKLLAILPAVISGLVFLYLFRWRLNILALSDEAAFSMGAAPKRDRLLLLTAAVLPTAAVISVAGMVGWVGLIIPHIARRLFGSDTHLTLPAAMLLGGIFTILCDDLSRSLLAGEIPLGILTSLLGSTIFIVLMISRGTKVHR</sequence>
<feature type="transmembrane region" description="Helical" evidence="8">
    <location>
        <begin position="92"/>
        <end position="112"/>
    </location>
</feature>
<dbReference type="EMBL" id="LGCM01000055">
    <property type="protein sequence ID" value="KPL78521.1"/>
    <property type="molecule type" value="Genomic_DNA"/>
</dbReference>
<evidence type="ECO:0000313" key="9">
    <source>
        <dbReference type="EMBL" id="KPL78521.1"/>
    </source>
</evidence>
<dbReference type="SUPFAM" id="SSF81345">
    <property type="entry name" value="ABC transporter involved in vitamin B12 uptake, BtuC"/>
    <property type="match status" value="1"/>
</dbReference>
<feature type="transmembrane region" description="Helical" evidence="8">
    <location>
        <begin position="150"/>
        <end position="172"/>
    </location>
</feature>
<evidence type="ECO:0000256" key="2">
    <source>
        <dbReference type="ARBA" id="ARBA00007935"/>
    </source>
</evidence>
<dbReference type="PANTHER" id="PTHR30472">
    <property type="entry name" value="FERRIC ENTEROBACTIN TRANSPORT SYSTEM PERMEASE PROTEIN"/>
    <property type="match status" value="1"/>
</dbReference>
<dbReference type="GO" id="GO:0022857">
    <property type="term" value="F:transmembrane transporter activity"/>
    <property type="evidence" value="ECO:0007669"/>
    <property type="project" value="InterPro"/>
</dbReference>
<keyword evidence="6 8" id="KW-1133">Transmembrane helix</keyword>
<organism evidence="9 10">
    <name type="scientific">Levilinea saccharolytica</name>
    <dbReference type="NCBI Taxonomy" id="229921"/>
    <lineage>
        <taxon>Bacteria</taxon>
        <taxon>Bacillati</taxon>
        <taxon>Chloroflexota</taxon>
        <taxon>Anaerolineae</taxon>
        <taxon>Anaerolineales</taxon>
        <taxon>Anaerolineaceae</taxon>
        <taxon>Levilinea</taxon>
    </lineage>
</organism>
<reference evidence="9 10" key="1">
    <citation type="submission" date="2015-07" db="EMBL/GenBank/DDBJ databases">
        <title>Genome sequence of Levilinea saccharolytica DSM 16555.</title>
        <authorList>
            <person name="Hemp J."/>
            <person name="Ward L.M."/>
            <person name="Pace L.A."/>
            <person name="Fischer W.W."/>
        </authorList>
    </citation>
    <scope>NUCLEOTIDE SEQUENCE [LARGE SCALE GENOMIC DNA]</scope>
    <source>
        <strain evidence="9 10">KIBI-1</strain>
    </source>
</reference>
<keyword evidence="10" id="KW-1185">Reference proteome</keyword>
<keyword evidence="5 8" id="KW-0812">Transmembrane</keyword>
<dbReference type="Proteomes" id="UP000050501">
    <property type="component" value="Unassembled WGS sequence"/>
</dbReference>
<dbReference type="PANTHER" id="PTHR30472:SF70">
    <property type="entry name" value="MOLYBDATE IMPORT SYSTEM PERMEASE PROTEIN MOLB"/>
    <property type="match status" value="1"/>
</dbReference>
<feature type="transmembrane region" description="Helical" evidence="8">
    <location>
        <begin position="192"/>
        <end position="214"/>
    </location>
</feature>
<comment type="caution">
    <text evidence="9">The sequence shown here is derived from an EMBL/GenBank/DDBJ whole genome shotgun (WGS) entry which is preliminary data.</text>
</comment>
<feature type="transmembrane region" description="Helical" evidence="8">
    <location>
        <begin position="240"/>
        <end position="267"/>
    </location>
</feature>